<reference evidence="8" key="1">
    <citation type="submission" date="2021-08" db="EMBL/GenBank/DDBJ databases">
        <title>Genome of a novel bacterium of the phylum Verrucomicrobia, Oleiharenicola sp. KSB-15.</title>
        <authorList>
            <person name="Chung J.-H."/>
            <person name="Ahn J.-H."/>
            <person name="Yoon Y."/>
            <person name="Kim D.-Y."/>
            <person name="An S.-H."/>
            <person name="Park I."/>
            <person name="Yeon J."/>
        </authorList>
    </citation>
    <scope>NUCLEOTIDE SEQUENCE</scope>
    <source>
        <strain evidence="8">KSB-15</strain>
    </source>
</reference>
<dbReference type="InterPro" id="IPR014756">
    <property type="entry name" value="Ig_E-set"/>
</dbReference>
<organism evidence="8 9">
    <name type="scientific">Horticoccus luteus</name>
    <dbReference type="NCBI Taxonomy" id="2862869"/>
    <lineage>
        <taxon>Bacteria</taxon>
        <taxon>Pseudomonadati</taxon>
        <taxon>Verrucomicrobiota</taxon>
        <taxon>Opitutia</taxon>
        <taxon>Opitutales</taxon>
        <taxon>Opitutaceae</taxon>
        <taxon>Horticoccus</taxon>
    </lineage>
</organism>
<dbReference type="GO" id="GO:0051274">
    <property type="term" value="P:beta-glucan biosynthetic process"/>
    <property type="evidence" value="ECO:0007669"/>
    <property type="project" value="TreeGrafter"/>
</dbReference>
<dbReference type="InterPro" id="IPR013783">
    <property type="entry name" value="Ig-like_fold"/>
</dbReference>
<dbReference type="GO" id="GO:0030288">
    <property type="term" value="C:outer membrane-bounded periplasmic space"/>
    <property type="evidence" value="ECO:0007669"/>
    <property type="project" value="TreeGrafter"/>
</dbReference>
<evidence type="ECO:0000313" key="8">
    <source>
        <dbReference type="EMBL" id="QYM77671.1"/>
    </source>
</evidence>
<dbReference type="Pfam" id="PF04349">
    <property type="entry name" value="MdoG"/>
    <property type="match status" value="1"/>
</dbReference>
<keyword evidence="4 6" id="KW-0732">Signal</keyword>
<feature type="domain" description="Glucan biosynthesis periplasmic MdoG C-terminal" evidence="7">
    <location>
        <begin position="25"/>
        <end position="496"/>
    </location>
</feature>
<evidence type="ECO:0000256" key="2">
    <source>
        <dbReference type="ARBA" id="ARBA00005001"/>
    </source>
</evidence>
<evidence type="ECO:0000256" key="3">
    <source>
        <dbReference type="ARBA" id="ARBA00009284"/>
    </source>
</evidence>
<evidence type="ECO:0000256" key="4">
    <source>
        <dbReference type="ARBA" id="ARBA00022729"/>
    </source>
</evidence>
<evidence type="ECO:0000259" key="7">
    <source>
        <dbReference type="Pfam" id="PF04349"/>
    </source>
</evidence>
<dbReference type="InterPro" id="IPR007444">
    <property type="entry name" value="Glucan_biosyn_MdoG_C"/>
</dbReference>
<dbReference type="InterPro" id="IPR011013">
    <property type="entry name" value="Gal_mutarotase_sf_dom"/>
</dbReference>
<dbReference type="AlphaFoldDB" id="A0A8F9TRI7"/>
<feature type="signal peptide" evidence="6">
    <location>
        <begin position="1"/>
        <end position="21"/>
    </location>
</feature>
<keyword evidence="9" id="KW-1185">Reference proteome</keyword>
<evidence type="ECO:0000256" key="5">
    <source>
        <dbReference type="ARBA" id="ARBA00022764"/>
    </source>
</evidence>
<dbReference type="Proteomes" id="UP000825051">
    <property type="component" value="Chromosome"/>
</dbReference>
<name>A0A8F9TRI7_9BACT</name>
<protein>
    <submittedName>
        <fullName evidence="8">Glucan biosynthesis protein</fullName>
    </submittedName>
</protein>
<dbReference type="FunFam" id="2.70.98.10:FF:000001">
    <property type="entry name" value="Glucans biosynthesis protein G"/>
    <property type="match status" value="1"/>
</dbReference>
<evidence type="ECO:0000256" key="1">
    <source>
        <dbReference type="ARBA" id="ARBA00004418"/>
    </source>
</evidence>
<dbReference type="RefSeq" id="WP_220160776.1">
    <property type="nucleotide sequence ID" value="NZ_CP080507.1"/>
</dbReference>
<dbReference type="UniPathway" id="UPA00637"/>
<dbReference type="InterPro" id="IPR014438">
    <property type="entry name" value="Glucan_biosyn_MdoG/MdoD"/>
</dbReference>
<gene>
    <name evidence="8" type="ORF">K0B96_10070</name>
</gene>
<dbReference type="GO" id="GO:0003824">
    <property type="term" value="F:catalytic activity"/>
    <property type="evidence" value="ECO:0007669"/>
    <property type="project" value="InterPro"/>
</dbReference>
<comment type="similarity">
    <text evidence="3">Belongs to the OpgD/OpgG family.</text>
</comment>
<dbReference type="EMBL" id="CP080507">
    <property type="protein sequence ID" value="QYM77671.1"/>
    <property type="molecule type" value="Genomic_DNA"/>
</dbReference>
<dbReference type="Gene3D" id="2.60.40.10">
    <property type="entry name" value="Immunoglobulins"/>
    <property type="match status" value="1"/>
</dbReference>
<accession>A0A8F9TRI7</accession>
<dbReference type="SUPFAM" id="SSF74650">
    <property type="entry name" value="Galactose mutarotase-like"/>
    <property type="match status" value="1"/>
</dbReference>
<sequence>MNWLTRGLWCLGLAGVLSALAAPAFDFEVVEARAKALASHAYVAPAATLPISLEKLSYDEYRRIRFVDGATWWRAEKLPFQLQFFHLGLFYHEAVVINEVRDGVARPIPFSKNMFDYDRLPLGNLPASLGFAGFRILYPLNKARDEVGAFLGASYFRMLCRGAHYGLSARGLALNAGGPGPEEFPRFSEFWIEQPAPESSTLVLYALLDSPSVAGAYRFELTPGDETLVDVHAVVYARKNVAGLGVAPLTSMFWHAENTERPRGDFRPEVHDSDGLLLHLSSGEWLWRPLTNPAAVQVASFNDTALRGFGLLQRDRSFASYEDLEAYYHARPSVWIEPKGEWGKGAVRLLEIPTQQEVDDNVVAFWVPAKALKRGDVIDLHYRMHWTLNAVEPPGGKAIATRLAGVEGNRAARRFLVDFAGGDLDKAAPDAQIESVVTVVTGGKLAEPATIQRNAFNATWRTAFVVTPDAPDRPVELRCYLRSGTHVLSETWSYLWNP</sequence>
<keyword evidence="5" id="KW-0574">Periplasm</keyword>
<dbReference type="Gene3D" id="2.70.98.10">
    <property type="match status" value="1"/>
</dbReference>
<comment type="pathway">
    <text evidence="2">Glycan metabolism; osmoregulated periplasmic glucan (OPG) biosynthesis.</text>
</comment>
<dbReference type="PANTHER" id="PTHR30504">
    <property type="entry name" value="GLUCANS BIOSYNTHESIS PROTEIN"/>
    <property type="match status" value="1"/>
</dbReference>
<dbReference type="InterPro" id="IPR014718">
    <property type="entry name" value="GH-type_carb-bd"/>
</dbReference>
<feature type="chain" id="PRO_5034507702" evidence="6">
    <location>
        <begin position="22"/>
        <end position="498"/>
    </location>
</feature>
<dbReference type="KEGG" id="ole:K0B96_10070"/>
<dbReference type="GO" id="GO:0030246">
    <property type="term" value="F:carbohydrate binding"/>
    <property type="evidence" value="ECO:0007669"/>
    <property type="project" value="InterPro"/>
</dbReference>
<dbReference type="PIRSF" id="PIRSF006281">
    <property type="entry name" value="MdoG"/>
    <property type="match status" value="1"/>
</dbReference>
<comment type="subcellular location">
    <subcellularLocation>
        <location evidence="1">Periplasm</location>
    </subcellularLocation>
</comment>
<evidence type="ECO:0000256" key="6">
    <source>
        <dbReference type="SAM" id="SignalP"/>
    </source>
</evidence>
<evidence type="ECO:0000313" key="9">
    <source>
        <dbReference type="Proteomes" id="UP000825051"/>
    </source>
</evidence>
<dbReference type="PANTHER" id="PTHR30504:SF2">
    <property type="entry name" value="GLUCANS BIOSYNTHESIS PROTEIN G"/>
    <property type="match status" value="1"/>
</dbReference>
<proteinExistence type="inferred from homology"/>
<dbReference type="SUPFAM" id="SSF81296">
    <property type="entry name" value="E set domains"/>
    <property type="match status" value="1"/>
</dbReference>